<feature type="compositionally biased region" description="Low complexity" evidence="1">
    <location>
        <begin position="17"/>
        <end position="27"/>
    </location>
</feature>
<proteinExistence type="predicted"/>
<sequence length="379" mass="43343">MKKILLAISFSSFVLSCSSDDYTPATPKETEKPKEEAVVPNKPDEPKADDGNENPENTGDEKNGDNTNSVVGKPDDFHMGNRSYASRKEHVVYIGGFDLESPLSGADNQKYDAAYFSQFIKIFSSSPNGNNFYTFQAEDFKDVEIKDLKFDIGRNVITFKTSYKGVKSEITSSLKFDLANFYDRKIKINEDFVASHYMRGIYEELGGFIGNLLNYDDEKYNLELAGSKNKDESNNSLGFSIRVTDKKDKYIKTVYINLSGIRPLYCLQEELSIAPTYVLREKIKEKIDRNKRNISLLELLKPSVNEWMKSADFYFNNTDLEWRGDHYSARGFLDLYIGSPRFELILATKEDNWLILKVKVVQINEVPTDLVYSLRVSIN</sequence>
<feature type="compositionally biased region" description="Basic and acidic residues" evidence="1">
    <location>
        <begin position="28"/>
        <end position="50"/>
    </location>
</feature>
<dbReference type="AlphaFoldDB" id="A0A060IFZ8"/>
<reference evidence="2" key="1">
    <citation type="submission" date="2014-03" db="EMBL/GenBank/DDBJ databases">
        <title>Molecular characterisation of Or77 gene of Ornithobacterium rhinotracheale isolates from India.</title>
        <authorList>
            <person name="Reddy P.B."/>
            <person name="Nair K.C."/>
            <person name="Gavkare S.K."/>
            <person name="Deshmukh S.G."/>
        </authorList>
    </citation>
    <scope>NUCLEOTIDE SEQUENCE</scope>
    <source>
        <strain evidence="2">VRDC/ORT-O215/SZ</strain>
    </source>
</reference>
<dbReference type="PROSITE" id="PS51257">
    <property type="entry name" value="PROKAR_LIPOPROTEIN"/>
    <property type="match status" value="1"/>
</dbReference>
<dbReference type="EMBL" id="KJ621037">
    <property type="protein sequence ID" value="AIC32818.1"/>
    <property type="molecule type" value="Genomic_DNA"/>
</dbReference>
<organism evidence="2">
    <name type="scientific">Ornithobacterium rhinotracheale</name>
    <dbReference type="NCBI Taxonomy" id="28251"/>
    <lineage>
        <taxon>Bacteria</taxon>
        <taxon>Pseudomonadati</taxon>
        <taxon>Bacteroidota</taxon>
        <taxon>Flavobacteriia</taxon>
        <taxon>Flavobacteriales</taxon>
        <taxon>Weeksellaceae</taxon>
        <taxon>Ornithobacterium</taxon>
    </lineage>
</organism>
<evidence type="ECO:0000313" key="2">
    <source>
        <dbReference type="EMBL" id="AIC32818.1"/>
    </source>
</evidence>
<feature type="region of interest" description="Disordered" evidence="1">
    <location>
        <begin position="17"/>
        <end position="81"/>
    </location>
</feature>
<name>A0A060IFZ8_ORNRH</name>
<accession>A0A060IFZ8</accession>
<protein>
    <submittedName>
        <fullName evidence="2">Or77</fullName>
    </submittedName>
</protein>
<evidence type="ECO:0000256" key="1">
    <source>
        <dbReference type="SAM" id="MobiDB-lite"/>
    </source>
</evidence>